<keyword evidence="3" id="KW-0614">Plasmid</keyword>
<organism evidence="3">
    <name type="scientific">Methylobacterium bullatum</name>
    <dbReference type="NCBI Taxonomy" id="570505"/>
    <lineage>
        <taxon>Bacteria</taxon>
        <taxon>Pseudomonadati</taxon>
        <taxon>Pseudomonadota</taxon>
        <taxon>Alphaproteobacteria</taxon>
        <taxon>Hyphomicrobiales</taxon>
        <taxon>Methylobacteriaceae</taxon>
        <taxon>Methylobacterium</taxon>
    </lineage>
</organism>
<feature type="region of interest" description="Disordered" evidence="1">
    <location>
        <begin position="1"/>
        <end position="22"/>
    </location>
</feature>
<keyword evidence="2" id="KW-0812">Transmembrane</keyword>
<evidence type="ECO:0000256" key="1">
    <source>
        <dbReference type="SAM" id="MobiDB-lite"/>
    </source>
</evidence>
<geneLocation type="plasmid" evidence="3">
    <name>1</name>
</geneLocation>
<reference evidence="3" key="1">
    <citation type="submission" date="2019-12" db="EMBL/GenBank/DDBJ databases">
        <authorList>
            <person name="Cremers G."/>
        </authorList>
    </citation>
    <scope>NUCLEOTIDE SEQUENCE</scope>
    <source>
        <strain evidence="3">Mbul2</strain>
        <plasmid evidence="3">1</plasmid>
    </source>
</reference>
<proteinExistence type="predicted"/>
<accession>A0A679JIV7</accession>
<feature type="transmembrane region" description="Helical" evidence="2">
    <location>
        <begin position="29"/>
        <end position="46"/>
    </location>
</feature>
<protein>
    <submittedName>
        <fullName evidence="3">Uncharacterized protein</fullName>
    </submittedName>
</protein>
<name>A0A679JIV7_9HYPH</name>
<gene>
    <name evidence="3" type="ORF">MBLL_01378</name>
</gene>
<keyword evidence="2" id="KW-0472">Membrane</keyword>
<evidence type="ECO:0000313" key="3">
    <source>
        <dbReference type="EMBL" id="CAA2138938.1"/>
    </source>
</evidence>
<dbReference type="RefSeq" id="WP_156652610.1">
    <property type="nucleotide sequence ID" value="NZ_LR743510.1"/>
</dbReference>
<sequence length="66" mass="7061">MTAISISGRPRTASVQDRPHDARARTPRMIAFAATLVLAAATGLPMRSVANLMPQADDRDDPFLGI</sequence>
<keyword evidence="2" id="KW-1133">Transmembrane helix</keyword>
<evidence type="ECO:0000256" key="2">
    <source>
        <dbReference type="SAM" id="Phobius"/>
    </source>
</evidence>
<dbReference type="EMBL" id="LR743510">
    <property type="protein sequence ID" value="CAA2138938.1"/>
    <property type="molecule type" value="Genomic_DNA"/>
</dbReference>
<dbReference type="AlphaFoldDB" id="A0A679JIV7"/>